<dbReference type="SUPFAM" id="SSF81338">
    <property type="entry name" value="Aquaporin-like"/>
    <property type="match status" value="1"/>
</dbReference>
<dbReference type="InterPro" id="IPR034294">
    <property type="entry name" value="Aquaporin_transptr"/>
</dbReference>
<gene>
    <name evidence="8" type="ORF">SAMN05216466_105131</name>
</gene>
<proteinExistence type="inferred from homology"/>
<feature type="transmembrane region" description="Helical" evidence="7">
    <location>
        <begin position="134"/>
        <end position="155"/>
    </location>
</feature>
<keyword evidence="3 6" id="KW-0812">Transmembrane</keyword>
<keyword evidence="6" id="KW-0813">Transport</keyword>
<evidence type="ECO:0000256" key="4">
    <source>
        <dbReference type="ARBA" id="ARBA00022989"/>
    </source>
</evidence>
<reference evidence="8 9" key="1">
    <citation type="submission" date="2016-10" db="EMBL/GenBank/DDBJ databases">
        <authorList>
            <person name="de Groot N.N."/>
        </authorList>
    </citation>
    <scope>NUCLEOTIDE SEQUENCE [LARGE SCALE GENOMIC DNA]</scope>
    <source>
        <strain evidence="8 9">LMG 2247</strain>
    </source>
</reference>
<dbReference type="GO" id="GO:0015250">
    <property type="term" value="F:water channel activity"/>
    <property type="evidence" value="ECO:0007669"/>
    <property type="project" value="TreeGrafter"/>
</dbReference>
<feature type="transmembrane region" description="Helical" evidence="7">
    <location>
        <begin position="208"/>
        <end position="227"/>
    </location>
</feature>
<dbReference type="NCBIfam" id="NF003838">
    <property type="entry name" value="PRK05420.1"/>
    <property type="match status" value="1"/>
</dbReference>
<dbReference type="PANTHER" id="PTHR19139">
    <property type="entry name" value="AQUAPORIN TRANSPORTER"/>
    <property type="match status" value="1"/>
</dbReference>
<dbReference type="Gene3D" id="1.20.1080.10">
    <property type="entry name" value="Glycerol uptake facilitator protein"/>
    <property type="match status" value="1"/>
</dbReference>
<feature type="transmembrane region" description="Helical" evidence="7">
    <location>
        <begin position="38"/>
        <end position="57"/>
    </location>
</feature>
<evidence type="ECO:0000256" key="7">
    <source>
        <dbReference type="SAM" id="Phobius"/>
    </source>
</evidence>
<accession>A0A1G7WZY1</accession>
<dbReference type="RefSeq" id="WP_090684983.1">
    <property type="nucleotide sequence ID" value="NZ_CADERL010000001.1"/>
</dbReference>
<dbReference type="GO" id="GO:0005886">
    <property type="term" value="C:plasma membrane"/>
    <property type="evidence" value="ECO:0007669"/>
    <property type="project" value="TreeGrafter"/>
</dbReference>
<feature type="transmembrane region" description="Helical" evidence="7">
    <location>
        <begin position="167"/>
        <end position="188"/>
    </location>
</feature>
<organism evidence="8 9">
    <name type="scientific">Paraburkholderia phenazinium</name>
    <dbReference type="NCBI Taxonomy" id="60549"/>
    <lineage>
        <taxon>Bacteria</taxon>
        <taxon>Pseudomonadati</taxon>
        <taxon>Pseudomonadota</taxon>
        <taxon>Betaproteobacteria</taxon>
        <taxon>Burkholderiales</taxon>
        <taxon>Burkholderiaceae</taxon>
        <taxon>Paraburkholderia</taxon>
    </lineage>
</organism>
<evidence type="ECO:0000256" key="6">
    <source>
        <dbReference type="RuleBase" id="RU000477"/>
    </source>
</evidence>
<evidence type="ECO:0000313" key="8">
    <source>
        <dbReference type="EMBL" id="SDG77465.1"/>
    </source>
</evidence>
<dbReference type="InterPro" id="IPR000425">
    <property type="entry name" value="MIP"/>
</dbReference>
<dbReference type="EMBL" id="FNCJ01000005">
    <property type="protein sequence ID" value="SDG77465.1"/>
    <property type="molecule type" value="Genomic_DNA"/>
</dbReference>
<evidence type="ECO:0000256" key="5">
    <source>
        <dbReference type="ARBA" id="ARBA00023136"/>
    </source>
</evidence>
<feature type="transmembrane region" description="Helical" evidence="7">
    <location>
        <begin position="84"/>
        <end position="106"/>
    </location>
</feature>
<evidence type="ECO:0000313" key="9">
    <source>
        <dbReference type="Proteomes" id="UP000199706"/>
    </source>
</evidence>
<dbReference type="PROSITE" id="PS51257">
    <property type="entry name" value="PROKAR_LIPOPROTEIN"/>
    <property type="match status" value="1"/>
</dbReference>
<dbReference type="InterPro" id="IPR023271">
    <property type="entry name" value="Aquaporin-like"/>
</dbReference>
<dbReference type="Pfam" id="PF00230">
    <property type="entry name" value="MIP"/>
    <property type="match status" value="1"/>
</dbReference>
<dbReference type="OrthoDB" id="9807293at2"/>
<evidence type="ECO:0000256" key="2">
    <source>
        <dbReference type="ARBA" id="ARBA00006175"/>
    </source>
</evidence>
<sequence>MMSLSKRLAVECAGTAWLVFVGCGSIVLSPSAGQPGFGALRVALAFGLALAIATYSLERLSGAHFNPIVTVGYAIANRFPIRDLAPYIAAQIGGALVGTALLAYVASGRPGFDLAASEFAANGFGDHSPADYQLHSALVIELLMSFALVMVNLLMSRKSVSRSVSPLVKGICLALIYLIALPVTNGAVNPARSTGPALFVGDWALDQLWLFWAAPLTGAIAAGVLYARLWGKPSAKRGGAREEQGELA</sequence>
<feature type="transmembrane region" description="Helical" evidence="7">
    <location>
        <begin position="12"/>
        <end position="32"/>
    </location>
</feature>
<dbReference type="Proteomes" id="UP000199706">
    <property type="component" value="Unassembled WGS sequence"/>
</dbReference>
<evidence type="ECO:0000256" key="1">
    <source>
        <dbReference type="ARBA" id="ARBA00004141"/>
    </source>
</evidence>
<keyword evidence="4 7" id="KW-1133">Transmembrane helix</keyword>
<evidence type="ECO:0000256" key="3">
    <source>
        <dbReference type="ARBA" id="ARBA00022692"/>
    </source>
</evidence>
<name>A0A1G7WZY1_9BURK</name>
<dbReference type="PRINTS" id="PR00783">
    <property type="entry name" value="MINTRINSICP"/>
</dbReference>
<dbReference type="AlphaFoldDB" id="A0A1G7WZY1"/>
<keyword evidence="5 7" id="KW-0472">Membrane</keyword>
<comment type="similarity">
    <text evidence="2 6">Belongs to the MIP/aquaporin (TC 1.A.8) family.</text>
</comment>
<dbReference type="PANTHER" id="PTHR19139:SF199">
    <property type="entry name" value="MIP17260P"/>
    <property type="match status" value="1"/>
</dbReference>
<protein>
    <submittedName>
        <fullName evidence="8">Aquaporin Z</fullName>
    </submittedName>
</protein>
<comment type="subcellular location">
    <subcellularLocation>
        <location evidence="1">Membrane</location>
        <topology evidence="1">Multi-pass membrane protein</topology>
    </subcellularLocation>
</comment>